<organism evidence="9 10">
    <name type="scientific">Solanum verrucosum</name>
    <dbReference type="NCBI Taxonomy" id="315347"/>
    <lineage>
        <taxon>Eukaryota</taxon>
        <taxon>Viridiplantae</taxon>
        <taxon>Streptophyta</taxon>
        <taxon>Embryophyta</taxon>
        <taxon>Tracheophyta</taxon>
        <taxon>Spermatophyta</taxon>
        <taxon>Magnoliopsida</taxon>
        <taxon>eudicotyledons</taxon>
        <taxon>Gunneridae</taxon>
        <taxon>Pentapetalae</taxon>
        <taxon>asterids</taxon>
        <taxon>lamiids</taxon>
        <taxon>Solanales</taxon>
        <taxon>Solanaceae</taxon>
        <taxon>Solanoideae</taxon>
        <taxon>Solaneae</taxon>
        <taxon>Solanum</taxon>
    </lineage>
</organism>
<dbReference type="PANTHER" id="PTHR46148:SF60">
    <property type="entry name" value="CHROMO DOMAIN-CONTAINING PROTEIN"/>
    <property type="match status" value="1"/>
</dbReference>
<feature type="domain" description="Reverse transcriptase RNase H-like" evidence="7">
    <location>
        <begin position="4"/>
        <end position="69"/>
    </location>
</feature>
<keyword evidence="2" id="KW-0548">Nucleotidyltransferase</keyword>
<evidence type="ECO:0000256" key="2">
    <source>
        <dbReference type="ARBA" id="ARBA00022695"/>
    </source>
</evidence>
<evidence type="ECO:0000256" key="5">
    <source>
        <dbReference type="ARBA" id="ARBA00022801"/>
    </source>
</evidence>
<keyword evidence="4" id="KW-0255">Endonuclease</keyword>
<dbReference type="InterPro" id="IPR012337">
    <property type="entry name" value="RNaseH-like_sf"/>
</dbReference>
<dbReference type="SUPFAM" id="SSF56672">
    <property type="entry name" value="DNA/RNA polymerases"/>
    <property type="match status" value="1"/>
</dbReference>
<accession>A0AAF0QXZ2</accession>
<reference evidence="9" key="1">
    <citation type="submission" date="2023-08" db="EMBL/GenBank/DDBJ databases">
        <title>A de novo genome assembly of Solanum verrucosum Schlechtendal, a Mexican diploid species geographically isolated from the other diploid A-genome species in potato relatives.</title>
        <authorList>
            <person name="Hosaka K."/>
        </authorList>
    </citation>
    <scope>NUCLEOTIDE SEQUENCE</scope>
    <source>
        <tissue evidence="9">Young leaves</tissue>
    </source>
</reference>
<evidence type="ECO:0000313" key="9">
    <source>
        <dbReference type="EMBL" id="WMV32517.1"/>
    </source>
</evidence>
<proteinExistence type="predicted"/>
<evidence type="ECO:0000259" key="8">
    <source>
        <dbReference type="Pfam" id="PF24626"/>
    </source>
</evidence>
<dbReference type="AlphaFoldDB" id="A0AAF0QXZ2"/>
<dbReference type="InterPro" id="IPR056924">
    <property type="entry name" value="SH3_Tf2-1"/>
</dbReference>
<evidence type="ECO:0000256" key="4">
    <source>
        <dbReference type="ARBA" id="ARBA00022759"/>
    </source>
</evidence>
<evidence type="ECO:0000256" key="6">
    <source>
        <dbReference type="ARBA" id="ARBA00022918"/>
    </source>
</evidence>
<dbReference type="GO" id="GO:0003964">
    <property type="term" value="F:RNA-directed DNA polymerase activity"/>
    <property type="evidence" value="ECO:0007669"/>
    <property type="project" value="UniProtKB-KW"/>
</dbReference>
<sequence length="323" mass="37641">MLERNVIAYASRQLKVHERNYPTHDLKLVAVVFALKQWRHYLYGVKCEVYIDHRSLQYVFTQKDLNVRKAGSMGSLAHLQVSRRPLAREVQTLANDFMRLGSSFERVKYEHQRLEGTLKRMPIPEWKWERITMDFVIGLPKTLDMFDSIWAELGTRLDLSTAFHPQTDRKPERTIQVMEDMLRACMIDFGGHGISSYPWQSFRTIIVITRVLIWPHLRHCMGGDVGLPLVEKLLAVQSRQKDYEDRKVRDLEFIEGEQVLLKVSPMKGMMRSGKQGKLSLRYIVPFEVLKCVGEMAYELALPPGLSRVHLVFHVSMLKNYHGD</sequence>
<dbReference type="GO" id="GO:0016787">
    <property type="term" value="F:hydrolase activity"/>
    <property type="evidence" value="ECO:0007669"/>
    <property type="project" value="UniProtKB-KW"/>
</dbReference>
<dbReference type="Pfam" id="PF17917">
    <property type="entry name" value="RT_RNaseH"/>
    <property type="match status" value="1"/>
</dbReference>
<evidence type="ECO:0008006" key="11">
    <source>
        <dbReference type="Google" id="ProtNLM"/>
    </source>
</evidence>
<dbReference type="SUPFAM" id="SSF53098">
    <property type="entry name" value="Ribonuclease H-like"/>
    <property type="match status" value="1"/>
</dbReference>
<dbReference type="InterPro" id="IPR041373">
    <property type="entry name" value="RT_RNaseH"/>
</dbReference>
<evidence type="ECO:0000256" key="1">
    <source>
        <dbReference type="ARBA" id="ARBA00022679"/>
    </source>
</evidence>
<keyword evidence="10" id="KW-1185">Reference proteome</keyword>
<keyword evidence="1" id="KW-0808">Transferase</keyword>
<protein>
    <recommendedName>
        <fullName evidence="11">Reverse transcriptase RNase H-like domain-containing protein</fullName>
    </recommendedName>
</protein>
<dbReference type="EMBL" id="CP133617">
    <property type="protein sequence ID" value="WMV32517.1"/>
    <property type="molecule type" value="Genomic_DNA"/>
</dbReference>
<gene>
    <name evidence="9" type="ORF">MTR67_025902</name>
</gene>
<dbReference type="InterPro" id="IPR043502">
    <property type="entry name" value="DNA/RNA_pol_sf"/>
</dbReference>
<evidence type="ECO:0000259" key="7">
    <source>
        <dbReference type="Pfam" id="PF17917"/>
    </source>
</evidence>
<dbReference type="Pfam" id="PF24626">
    <property type="entry name" value="SH3_Tf2-1"/>
    <property type="match status" value="1"/>
</dbReference>
<dbReference type="Gene3D" id="3.10.20.370">
    <property type="match status" value="1"/>
</dbReference>
<keyword evidence="6" id="KW-0695">RNA-directed DNA polymerase</keyword>
<evidence type="ECO:0000313" key="10">
    <source>
        <dbReference type="Proteomes" id="UP001234989"/>
    </source>
</evidence>
<keyword evidence="3" id="KW-0540">Nuclease</keyword>
<dbReference type="PANTHER" id="PTHR46148">
    <property type="entry name" value="CHROMO DOMAIN-CONTAINING PROTEIN"/>
    <property type="match status" value="1"/>
</dbReference>
<dbReference type="GO" id="GO:0004519">
    <property type="term" value="F:endonuclease activity"/>
    <property type="evidence" value="ECO:0007669"/>
    <property type="project" value="UniProtKB-KW"/>
</dbReference>
<dbReference type="Proteomes" id="UP001234989">
    <property type="component" value="Chromosome 6"/>
</dbReference>
<feature type="domain" description="Tf2-1-like SH3-like" evidence="8">
    <location>
        <begin position="256"/>
        <end position="321"/>
    </location>
</feature>
<evidence type="ECO:0000256" key="3">
    <source>
        <dbReference type="ARBA" id="ARBA00022722"/>
    </source>
</evidence>
<name>A0AAF0QXZ2_SOLVR</name>
<keyword evidence="5" id="KW-0378">Hydrolase</keyword>